<proteinExistence type="predicted"/>
<evidence type="ECO:0008006" key="4">
    <source>
        <dbReference type="Google" id="ProtNLM"/>
    </source>
</evidence>
<sequence>MANGRYSNRSQKTLNKSRKKNRNCFAGCMLCVFAAILYFTFAHFNSAAPPTEEHLEEFIPMEPVENPHAPVVVEPLRLTNTNMSATGAQVPAVVNIPPVPKSGVPSHWTPIDINFARDPTVTLCKLDYDTYWRNPDKLPMFRDLVAASKCRGKNVKEEKLSVLKAEMEADPDGTLQPTGFVFHESRCGSTLVADMLGSQAHHLTFSESSPPAAIAGKGERHVGILRTVMLLMCRSSYHTRCFFKFQSVNAPRIRIFAAAFPETPWAFVFREPVQVMMSHFKGGTGGAVCLRARNRPEKGHRKIISELGETDHLSAEEFCAVHLAYLSECAYSAYTSTANGLLLNYEDLPEILPMKVLKDHFRAPVDSEGQARMLEVSKMYSKGRKGSPNKGEFTGDNEKKQKAASTAVKDAATRFLYPSYRKLSAASVHPAS</sequence>
<evidence type="ECO:0000256" key="1">
    <source>
        <dbReference type="SAM" id="MobiDB-lite"/>
    </source>
</evidence>
<evidence type="ECO:0000313" key="3">
    <source>
        <dbReference type="EMBL" id="CAD9445240.1"/>
    </source>
</evidence>
<feature type="region of interest" description="Disordered" evidence="1">
    <location>
        <begin position="381"/>
        <end position="406"/>
    </location>
</feature>
<keyword evidence="2" id="KW-1133">Transmembrane helix</keyword>
<keyword evidence="2" id="KW-0472">Membrane</keyword>
<protein>
    <recommendedName>
        <fullName evidence="4">Sulfotransferase</fullName>
    </recommendedName>
</protein>
<reference evidence="3" key="1">
    <citation type="submission" date="2021-01" db="EMBL/GenBank/DDBJ databases">
        <authorList>
            <person name="Corre E."/>
            <person name="Pelletier E."/>
            <person name="Niang G."/>
            <person name="Scheremetjew M."/>
            <person name="Finn R."/>
            <person name="Kale V."/>
            <person name="Holt S."/>
            <person name="Cochrane G."/>
            <person name="Meng A."/>
            <person name="Brown T."/>
            <person name="Cohen L."/>
        </authorList>
    </citation>
    <scope>NUCLEOTIDE SEQUENCE</scope>
    <source>
        <strain evidence="3">CCMP1381</strain>
    </source>
</reference>
<dbReference type="AlphaFoldDB" id="A0A7S2GE74"/>
<accession>A0A7S2GE74</accession>
<dbReference type="InterPro" id="IPR027417">
    <property type="entry name" value="P-loop_NTPase"/>
</dbReference>
<name>A0A7S2GE74_9STRA</name>
<dbReference type="EMBL" id="HBGS01037629">
    <property type="protein sequence ID" value="CAD9445240.1"/>
    <property type="molecule type" value="Transcribed_RNA"/>
</dbReference>
<keyword evidence="2" id="KW-0812">Transmembrane</keyword>
<organism evidence="3">
    <name type="scientific">Octactis speculum</name>
    <dbReference type="NCBI Taxonomy" id="3111310"/>
    <lineage>
        <taxon>Eukaryota</taxon>
        <taxon>Sar</taxon>
        <taxon>Stramenopiles</taxon>
        <taxon>Ochrophyta</taxon>
        <taxon>Dictyochophyceae</taxon>
        <taxon>Dictyochales</taxon>
        <taxon>Dictyochaceae</taxon>
        <taxon>Octactis</taxon>
    </lineage>
</organism>
<dbReference type="SUPFAM" id="SSF52540">
    <property type="entry name" value="P-loop containing nucleoside triphosphate hydrolases"/>
    <property type="match status" value="1"/>
</dbReference>
<gene>
    <name evidence="3" type="ORF">DSPE1174_LOCUS19530</name>
</gene>
<feature type="transmembrane region" description="Helical" evidence="2">
    <location>
        <begin position="21"/>
        <end position="41"/>
    </location>
</feature>
<evidence type="ECO:0000256" key="2">
    <source>
        <dbReference type="SAM" id="Phobius"/>
    </source>
</evidence>